<dbReference type="PROSITE" id="PS50011">
    <property type="entry name" value="PROTEIN_KINASE_DOM"/>
    <property type="match status" value="1"/>
</dbReference>
<dbReference type="PANTHER" id="PTHR43289">
    <property type="entry name" value="MITOGEN-ACTIVATED PROTEIN KINASE KINASE KINASE 20-RELATED"/>
    <property type="match status" value="1"/>
</dbReference>
<dbReference type="SUPFAM" id="SSF56112">
    <property type="entry name" value="Protein kinase-like (PK-like)"/>
    <property type="match status" value="1"/>
</dbReference>
<dbReference type="GO" id="GO:0005524">
    <property type="term" value="F:ATP binding"/>
    <property type="evidence" value="ECO:0007669"/>
    <property type="project" value="UniProtKB-KW"/>
</dbReference>
<dbReference type="KEGG" id="samy:DB32_001608"/>
<keyword evidence="7" id="KW-1185">Reference proteome</keyword>
<dbReference type="AlphaFoldDB" id="A0A0F6SE26"/>
<keyword evidence="1" id="KW-0808">Transferase</keyword>
<dbReference type="PANTHER" id="PTHR43289:SF6">
    <property type="entry name" value="SERINE_THREONINE-PROTEIN KINASE NEKL-3"/>
    <property type="match status" value="1"/>
</dbReference>
<dbReference type="Gene3D" id="3.30.200.20">
    <property type="entry name" value="Phosphorylase Kinase, domain 1"/>
    <property type="match status" value="1"/>
</dbReference>
<dbReference type="InterPro" id="IPR000719">
    <property type="entry name" value="Prot_kinase_dom"/>
</dbReference>
<dbReference type="Gene3D" id="1.10.510.10">
    <property type="entry name" value="Transferase(Phosphotransferase) domain 1"/>
    <property type="match status" value="1"/>
</dbReference>
<dbReference type="CDD" id="cd14014">
    <property type="entry name" value="STKc_PknB_like"/>
    <property type="match status" value="1"/>
</dbReference>
<proteinExistence type="predicted"/>
<sequence>MAARELSTPVPSRVGPYEIVGRIAAGGMAEVFAARAPAGDTTPRVVAIKQPRRDVVDERQFVEMFLDEARIASMVASPHCVETYALGADDEGRPYLVMPLVVGVSLSRLLAHGGALPPPFAAEIGAQIALGLHDAHRATGPDGAPLGIVHRDMSPPNVLVDVEGCARVADFGVAHAYARITRTRTGELKGKLGYFAPEQIEGAPVDARTDVFALGIVVWEMLTGRRLVHAKSYVDAYQALAIAPIPDVRERAPHVPADLAEVVARALRRAPAERFADAESFASALRASVTRPATTGELGALVRARAGADLRRLEALAAAAAGAGSWTIDVTALPRMGATEESTRLRGPIEDETQVSGPPRFDERRGVLARLRAWLADLFA</sequence>
<evidence type="ECO:0000256" key="4">
    <source>
        <dbReference type="ARBA" id="ARBA00022840"/>
    </source>
</evidence>
<evidence type="ECO:0000256" key="1">
    <source>
        <dbReference type="ARBA" id="ARBA00022679"/>
    </source>
</evidence>
<keyword evidence="2" id="KW-0547">Nucleotide-binding</keyword>
<accession>A0A0F6SE26</accession>
<feature type="domain" description="Protein kinase" evidence="5">
    <location>
        <begin position="17"/>
        <end position="289"/>
    </location>
</feature>
<protein>
    <submittedName>
        <fullName evidence="6">Serine/threonine protein kinase</fullName>
    </submittedName>
</protein>
<evidence type="ECO:0000313" key="7">
    <source>
        <dbReference type="Proteomes" id="UP000034883"/>
    </source>
</evidence>
<dbReference type="STRING" id="927083.DB32_001608"/>
<evidence type="ECO:0000313" key="6">
    <source>
        <dbReference type="EMBL" id="AKF04459.1"/>
    </source>
</evidence>
<keyword evidence="4" id="KW-0067">ATP-binding</keyword>
<dbReference type="OrthoDB" id="9801841at2"/>
<keyword evidence="6" id="KW-0723">Serine/threonine-protein kinase</keyword>
<dbReference type="GO" id="GO:0004674">
    <property type="term" value="F:protein serine/threonine kinase activity"/>
    <property type="evidence" value="ECO:0007669"/>
    <property type="project" value="UniProtKB-KW"/>
</dbReference>
<dbReference type="InterPro" id="IPR011009">
    <property type="entry name" value="Kinase-like_dom_sf"/>
</dbReference>
<keyword evidence="3 6" id="KW-0418">Kinase</keyword>
<organism evidence="6 7">
    <name type="scientific">Sandaracinus amylolyticus</name>
    <dbReference type="NCBI Taxonomy" id="927083"/>
    <lineage>
        <taxon>Bacteria</taxon>
        <taxon>Pseudomonadati</taxon>
        <taxon>Myxococcota</taxon>
        <taxon>Polyangia</taxon>
        <taxon>Polyangiales</taxon>
        <taxon>Sandaracinaceae</taxon>
        <taxon>Sandaracinus</taxon>
    </lineage>
</organism>
<gene>
    <name evidence="6" type="ORF">DB32_001608</name>
</gene>
<evidence type="ECO:0000259" key="5">
    <source>
        <dbReference type="PROSITE" id="PS50011"/>
    </source>
</evidence>
<dbReference type="Pfam" id="PF00069">
    <property type="entry name" value="Pkinase"/>
    <property type="match status" value="1"/>
</dbReference>
<name>A0A0F6SE26_9BACT</name>
<evidence type="ECO:0000256" key="3">
    <source>
        <dbReference type="ARBA" id="ARBA00022777"/>
    </source>
</evidence>
<dbReference type="RefSeq" id="WP_053231800.1">
    <property type="nucleotide sequence ID" value="NZ_CP011125.1"/>
</dbReference>
<reference evidence="6 7" key="1">
    <citation type="submission" date="2015-03" db="EMBL/GenBank/DDBJ databases">
        <title>Genome assembly of Sandaracinus amylolyticus DSM 53668.</title>
        <authorList>
            <person name="Sharma G."/>
            <person name="Subramanian S."/>
        </authorList>
    </citation>
    <scope>NUCLEOTIDE SEQUENCE [LARGE SCALE GENOMIC DNA]</scope>
    <source>
        <strain evidence="6 7">DSM 53668</strain>
    </source>
</reference>
<dbReference type="Proteomes" id="UP000034883">
    <property type="component" value="Chromosome"/>
</dbReference>
<dbReference type="EMBL" id="CP011125">
    <property type="protein sequence ID" value="AKF04459.1"/>
    <property type="molecule type" value="Genomic_DNA"/>
</dbReference>
<evidence type="ECO:0000256" key="2">
    <source>
        <dbReference type="ARBA" id="ARBA00022741"/>
    </source>
</evidence>